<evidence type="ECO:0000256" key="1">
    <source>
        <dbReference type="ARBA" id="ARBA00010982"/>
    </source>
</evidence>
<reference evidence="8 9" key="1">
    <citation type="journal article" date="2016" name="Nat. Commun.">
        <title>Thousands of microbial genomes shed light on interconnected biogeochemical processes in an aquifer system.</title>
        <authorList>
            <person name="Anantharaman K."/>
            <person name="Brown C.T."/>
            <person name="Hug L.A."/>
            <person name="Sharon I."/>
            <person name="Castelle C.J."/>
            <person name="Probst A.J."/>
            <person name="Thomas B.C."/>
            <person name="Singh A."/>
            <person name="Wilkins M.J."/>
            <person name="Karaoz U."/>
            <person name="Brodie E.L."/>
            <person name="Williams K.H."/>
            <person name="Hubbard S.S."/>
            <person name="Banfield J.F."/>
        </authorList>
    </citation>
    <scope>NUCLEOTIDE SEQUENCE [LARGE SCALE GENOMIC DNA]</scope>
</reference>
<sequence length="406" mass="43399">MSKRKHVFICDATRTPHGRFFGSLKDFPARELGARVIRALLHANTLSPEAVGGVFIGQVLMAGEGQNPARHAALLGGLPHSCPAETVNKVCASSLAALRHATNAIWLGEANVMIAGGMENMSRAPYLLWRCARKMGHRPLVDFTGTNVVSRDDYAYDSMLYDGLTEPSVAARPHMGVLADLCARTHAISREEQEAYANESIMRAHLAYIEGSTRLSMADLTLGDGKYFVHDEVLRHPNLSAMRESQPAFSASGTVTAATSSQIADGASALLLADTKGVKQNTLKPLARIVDFVTFSGDPSWYTTAPAEAIRILLEKAKLSIVDIDLFEINEAFAVVSLYAMKALAISHDKVNVWGGAIAIGHPLGASGTRIVGYLAHELSTLRKKRGIAVACNGGGEAVAVLIEGV</sequence>
<keyword evidence="2 5" id="KW-0808">Transferase</keyword>
<evidence type="ECO:0000313" key="8">
    <source>
        <dbReference type="EMBL" id="OGZ08230.1"/>
    </source>
</evidence>
<dbReference type="Gene3D" id="3.40.47.10">
    <property type="match status" value="2"/>
</dbReference>
<evidence type="ECO:0000256" key="2">
    <source>
        <dbReference type="ARBA" id="ARBA00022679"/>
    </source>
</evidence>
<comment type="similarity">
    <text evidence="1 5">Belongs to the thiolase-like superfamily. Thiolase family.</text>
</comment>
<dbReference type="AlphaFoldDB" id="A0A1G2D5L0"/>
<dbReference type="InterPro" id="IPR020616">
    <property type="entry name" value="Thiolase_N"/>
</dbReference>
<feature type="active site" description="Proton acceptor" evidence="4">
    <location>
        <position position="362"/>
    </location>
</feature>
<dbReference type="InterPro" id="IPR002155">
    <property type="entry name" value="Thiolase"/>
</dbReference>
<dbReference type="Pfam" id="PF02803">
    <property type="entry name" value="Thiolase_C"/>
    <property type="match status" value="1"/>
</dbReference>
<evidence type="ECO:0000313" key="9">
    <source>
        <dbReference type="Proteomes" id="UP000177996"/>
    </source>
</evidence>
<gene>
    <name evidence="8" type="ORF">A3D65_02645</name>
</gene>
<dbReference type="STRING" id="1798661.A3D65_02645"/>
<feature type="active site" description="Acyl-thioester intermediate" evidence="4">
    <location>
        <position position="91"/>
    </location>
</feature>
<evidence type="ECO:0008006" key="10">
    <source>
        <dbReference type="Google" id="ProtNLM"/>
    </source>
</evidence>
<dbReference type="InterPro" id="IPR020617">
    <property type="entry name" value="Thiolase_C"/>
</dbReference>
<evidence type="ECO:0000256" key="3">
    <source>
        <dbReference type="ARBA" id="ARBA00023315"/>
    </source>
</evidence>
<dbReference type="PANTHER" id="PTHR18919">
    <property type="entry name" value="ACETYL-COA C-ACYLTRANSFERASE"/>
    <property type="match status" value="1"/>
</dbReference>
<dbReference type="CDD" id="cd00751">
    <property type="entry name" value="thiolase"/>
    <property type="match status" value="1"/>
</dbReference>
<evidence type="ECO:0000259" key="6">
    <source>
        <dbReference type="Pfam" id="PF00108"/>
    </source>
</evidence>
<feature type="active site" description="Proton acceptor" evidence="4">
    <location>
        <position position="392"/>
    </location>
</feature>
<accession>A0A1G2D5L0</accession>
<evidence type="ECO:0000256" key="5">
    <source>
        <dbReference type="RuleBase" id="RU003557"/>
    </source>
</evidence>
<evidence type="ECO:0000259" key="7">
    <source>
        <dbReference type="Pfam" id="PF02803"/>
    </source>
</evidence>
<organism evidence="8 9">
    <name type="scientific">Candidatus Lloydbacteria bacterium RIFCSPHIGHO2_02_FULL_50_13</name>
    <dbReference type="NCBI Taxonomy" id="1798661"/>
    <lineage>
        <taxon>Bacteria</taxon>
        <taxon>Candidatus Lloydiibacteriota</taxon>
    </lineage>
</organism>
<feature type="domain" description="Thiolase C-terminal" evidence="7">
    <location>
        <begin position="283"/>
        <end position="404"/>
    </location>
</feature>
<name>A0A1G2D5L0_9BACT</name>
<dbReference type="PANTHER" id="PTHR18919:SF138">
    <property type="entry name" value="ACETYL-COA C-ACETYLTRANSFERASE"/>
    <property type="match status" value="1"/>
</dbReference>
<dbReference type="GO" id="GO:0016747">
    <property type="term" value="F:acyltransferase activity, transferring groups other than amino-acyl groups"/>
    <property type="evidence" value="ECO:0007669"/>
    <property type="project" value="InterPro"/>
</dbReference>
<dbReference type="EMBL" id="MHLL01000039">
    <property type="protein sequence ID" value="OGZ08230.1"/>
    <property type="molecule type" value="Genomic_DNA"/>
</dbReference>
<dbReference type="SUPFAM" id="SSF53901">
    <property type="entry name" value="Thiolase-like"/>
    <property type="match status" value="2"/>
</dbReference>
<dbReference type="PIRSF" id="PIRSF000429">
    <property type="entry name" value="Ac-CoA_Ac_transf"/>
    <property type="match status" value="1"/>
</dbReference>
<comment type="caution">
    <text evidence="8">The sequence shown here is derived from an EMBL/GenBank/DDBJ whole genome shotgun (WGS) entry which is preliminary data.</text>
</comment>
<dbReference type="InterPro" id="IPR020615">
    <property type="entry name" value="Thiolase_acyl_enz_int_AS"/>
</dbReference>
<evidence type="ECO:0000256" key="4">
    <source>
        <dbReference type="PIRSR" id="PIRSR000429-1"/>
    </source>
</evidence>
<dbReference type="Proteomes" id="UP000177996">
    <property type="component" value="Unassembled WGS sequence"/>
</dbReference>
<keyword evidence="3 5" id="KW-0012">Acyltransferase</keyword>
<dbReference type="InterPro" id="IPR016039">
    <property type="entry name" value="Thiolase-like"/>
</dbReference>
<dbReference type="Pfam" id="PF00108">
    <property type="entry name" value="Thiolase_N"/>
    <property type="match status" value="1"/>
</dbReference>
<dbReference type="PROSITE" id="PS00737">
    <property type="entry name" value="THIOLASE_2"/>
    <property type="match status" value="1"/>
</dbReference>
<feature type="domain" description="Thiolase N-terminal" evidence="6">
    <location>
        <begin position="7"/>
        <end position="274"/>
    </location>
</feature>
<dbReference type="InterPro" id="IPR020613">
    <property type="entry name" value="Thiolase_CS"/>
</dbReference>
<dbReference type="PROSITE" id="PS00098">
    <property type="entry name" value="THIOLASE_1"/>
    <property type="match status" value="1"/>
</dbReference>
<protein>
    <recommendedName>
        <fullName evidence="10">Acetyl-CoA acetyltransferase</fullName>
    </recommendedName>
</protein>
<proteinExistence type="inferred from homology"/>
<dbReference type="NCBIfam" id="TIGR01930">
    <property type="entry name" value="AcCoA-C-Actrans"/>
    <property type="match status" value="1"/>
</dbReference>